<sequence>MQINKCISVLLASSFILPVLPAHAGEETVQLMSNGRYQTYSLPDDAQQVQLVETLAGNCSYNQNWGYDLGRREMWVKGGCGGRFRILTGLPQGAQGQEGGSDNTGAWIAGAAVAAIAGAAILANKRDKDRERERDEQWNDDHYPGYPGHQPGYPSWGGREVRGQNGLCLDVSGGLRPGNGLIVYHCSGGENQRFTLTRDGEMRVGDLCLDVADGSTRNGARVIAWQCRNQPNQKWDWSRGQIRSRFANKCLDIEGGNARPGQPVIVWSCAGGPNQRWN</sequence>
<dbReference type="SUPFAM" id="SSF50370">
    <property type="entry name" value="Ricin B-like lectins"/>
    <property type="match status" value="1"/>
</dbReference>
<feature type="chain" id="PRO_5010249028" evidence="3">
    <location>
        <begin position="25"/>
        <end position="278"/>
    </location>
</feature>
<evidence type="ECO:0000313" key="5">
    <source>
        <dbReference type="EMBL" id="SDY89441.1"/>
    </source>
</evidence>
<evidence type="ECO:0000313" key="6">
    <source>
        <dbReference type="Proteomes" id="UP000183417"/>
    </source>
</evidence>
<dbReference type="NCBIfam" id="NF035930">
    <property type="entry name" value="lectin_2"/>
    <property type="match status" value="1"/>
</dbReference>
<feature type="domain" description="Ricin B lectin" evidence="4">
    <location>
        <begin position="155"/>
        <end position="278"/>
    </location>
</feature>
<dbReference type="GeneID" id="94692295"/>
<reference evidence="5 6" key="1">
    <citation type="submission" date="2016-10" db="EMBL/GenBank/DDBJ databases">
        <authorList>
            <person name="de Groot N.N."/>
        </authorList>
    </citation>
    <scope>NUCLEOTIDE SEQUENCE [LARGE SCALE GENOMIC DNA]</scope>
    <source>
        <strain evidence="5 6">LMG 24775</strain>
    </source>
</reference>
<dbReference type="EMBL" id="FNPE01000009">
    <property type="protein sequence ID" value="SDY89441.1"/>
    <property type="molecule type" value="Genomic_DNA"/>
</dbReference>
<evidence type="ECO:0000256" key="3">
    <source>
        <dbReference type="SAM" id="SignalP"/>
    </source>
</evidence>
<dbReference type="InterPro" id="IPR000772">
    <property type="entry name" value="Ricin_B_lectin"/>
</dbReference>
<dbReference type="GO" id="GO:0030246">
    <property type="term" value="F:carbohydrate binding"/>
    <property type="evidence" value="ECO:0007669"/>
    <property type="project" value="UniProtKB-KW"/>
</dbReference>
<protein>
    <submittedName>
        <fullName evidence="5">Ricin-type beta-trefoil lectin domain-containing protein</fullName>
    </submittedName>
</protein>
<feature type="compositionally biased region" description="Low complexity" evidence="1">
    <location>
        <begin position="144"/>
        <end position="154"/>
    </location>
</feature>
<evidence type="ECO:0000259" key="4">
    <source>
        <dbReference type="SMART" id="SM00458"/>
    </source>
</evidence>
<dbReference type="PROSITE" id="PS50231">
    <property type="entry name" value="RICIN_B_LECTIN"/>
    <property type="match status" value="1"/>
</dbReference>
<dbReference type="Proteomes" id="UP000183417">
    <property type="component" value="Unassembled WGS sequence"/>
</dbReference>
<organism evidence="5 6">
    <name type="scientific">Delftia lacustris</name>
    <dbReference type="NCBI Taxonomy" id="558537"/>
    <lineage>
        <taxon>Bacteria</taxon>
        <taxon>Pseudomonadati</taxon>
        <taxon>Pseudomonadota</taxon>
        <taxon>Betaproteobacteria</taxon>
        <taxon>Burkholderiales</taxon>
        <taxon>Comamonadaceae</taxon>
        <taxon>Delftia</taxon>
    </lineage>
</organism>
<keyword evidence="2" id="KW-1133">Transmembrane helix</keyword>
<feature type="region of interest" description="Disordered" evidence="1">
    <location>
        <begin position="125"/>
        <end position="157"/>
    </location>
</feature>
<dbReference type="Pfam" id="PF00652">
    <property type="entry name" value="Ricin_B_lectin"/>
    <property type="match status" value="1"/>
</dbReference>
<dbReference type="AlphaFoldDB" id="A0A1H3NKM8"/>
<dbReference type="Gene3D" id="2.80.10.50">
    <property type="match status" value="3"/>
</dbReference>
<dbReference type="CDD" id="cd23418">
    <property type="entry name" value="beta-trefoil_Ricin_XLN-like"/>
    <property type="match status" value="1"/>
</dbReference>
<feature type="signal peptide" evidence="3">
    <location>
        <begin position="1"/>
        <end position="24"/>
    </location>
</feature>
<dbReference type="SMART" id="SM00458">
    <property type="entry name" value="RICIN"/>
    <property type="match status" value="1"/>
</dbReference>
<proteinExistence type="predicted"/>
<feature type="compositionally biased region" description="Basic and acidic residues" evidence="1">
    <location>
        <begin position="125"/>
        <end position="143"/>
    </location>
</feature>
<dbReference type="InterPro" id="IPR035992">
    <property type="entry name" value="Ricin_B-like_lectins"/>
</dbReference>
<keyword evidence="2" id="KW-0812">Transmembrane</keyword>
<dbReference type="RefSeq" id="WP_034366965.1">
    <property type="nucleotide sequence ID" value="NZ_AP025556.1"/>
</dbReference>
<feature type="transmembrane region" description="Helical" evidence="2">
    <location>
        <begin position="106"/>
        <end position="124"/>
    </location>
</feature>
<name>A0A1H3NKM8_9BURK</name>
<keyword evidence="5" id="KW-0430">Lectin</keyword>
<evidence type="ECO:0000256" key="1">
    <source>
        <dbReference type="SAM" id="MobiDB-lite"/>
    </source>
</evidence>
<keyword evidence="3" id="KW-0732">Signal</keyword>
<gene>
    <name evidence="5" type="ORF">SAMN05421547_10922</name>
</gene>
<keyword evidence="2" id="KW-0472">Membrane</keyword>
<evidence type="ECO:0000256" key="2">
    <source>
        <dbReference type="SAM" id="Phobius"/>
    </source>
</evidence>
<accession>A0A1H3NKM8</accession>